<dbReference type="EMBL" id="JADYXP020000018">
    <property type="protein sequence ID" value="KAL0106042.1"/>
    <property type="molecule type" value="Genomic_DNA"/>
</dbReference>
<comment type="caution">
    <text evidence="1">The sequence shown here is derived from an EMBL/GenBank/DDBJ whole genome shotgun (WGS) entry which is preliminary data.</text>
</comment>
<name>A0AAW2EVY3_9HYME</name>
<accession>A0AAW2EVY3</accession>
<evidence type="ECO:0000313" key="2">
    <source>
        <dbReference type="Proteomes" id="UP001430953"/>
    </source>
</evidence>
<proteinExistence type="predicted"/>
<dbReference type="AlphaFoldDB" id="A0AAW2EVY3"/>
<keyword evidence="2" id="KW-1185">Reference proteome</keyword>
<sequence length="97" mass="10970">MIICTAGLCCSQCRKPIEISKYALRITRKVLDDLRLENKLLKCSGKDRAASLARLPALRRQPGLRSLTNQSASYCRKLFENASSREVESMAKAKIRR</sequence>
<organism evidence="1 2">
    <name type="scientific">Cardiocondyla obscurior</name>
    <dbReference type="NCBI Taxonomy" id="286306"/>
    <lineage>
        <taxon>Eukaryota</taxon>
        <taxon>Metazoa</taxon>
        <taxon>Ecdysozoa</taxon>
        <taxon>Arthropoda</taxon>
        <taxon>Hexapoda</taxon>
        <taxon>Insecta</taxon>
        <taxon>Pterygota</taxon>
        <taxon>Neoptera</taxon>
        <taxon>Endopterygota</taxon>
        <taxon>Hymenoptera</taxon>
        <taxon>Apocrita</taxon>
        <taxon>Aculeata</taxon>
        <taxon>Formicoidea</taxon>
        <taxon>Formicidae</taxon>
        <taxon>Myrmicinae</taxon>
        <taxon>Cardiocondyla</taxon>
    </lineage>
</organism>
<gene>
    <name evidence="1" type="ORF">PUN28_016043</name>
</gene>
<evidence type="ECO:0000313" key="1">
    <source>
        <dbReference type="EMBL" id="KAL0106042.1"/>
    </source>
</evidence>
<protein>
    <submittedName>
        <fullName evidence="1">Uncharacterized protein</fullName>
    </submittedName>
</protein>
<reference evidence="1 2" key="1">
    <citation type="submission" date="2023-03" db="EMBL/GenBank/DDBJ databases">
        <title>High recombination rates correlate with genetic variation in Cardiocondyla obscurior ants.</title>
        <authorList>
            <person name="Errbii M."/>
        </authorList>
    </citation>
    <scope>NUCLEOTIDE SEQUENCE [LARGE SCALE GENOMIC DNA]</scope>
    <source>
        <strain evidence="1">Alpha-2009</strain>
        <tissue evidence="1">Whole body</tissue>
    </source>
</reference>
<dbReference type="Proteomes" id="UP001430953">
    <property type="component" value="Unassembled WGS sequence"/>
</dbReference>